<dbReference type="AlphaFoldDB" id="A0A4Y7K2Q1"/>
<name>A0A4Y7K2Q1_PAPSO</name>
<dbReference type="Proteomes" id="UP000316621">
    <property type="component" value="Chromosome 6"/>
</dbReference>
<dbReference type="EMBL" id="CM010720">
    <property type="protein sequence ID" value="RZC67643.1"/>
    <property type="molecule type" value="Genomic_DNA"/>
</dbReference>
<proteinExistence type="predicted"/>
<evidence type="ECO:0000313" key="1">
    <source>
        <dbReference type="EMBL" id="RZC67643.1"/>
    </source>
</evidence>
<sequence>MEEQFTGGRGKVETALEDFDNMPGKNSVSPILLHFVGMKEKTVSRSKVPYVVGLMQAFAFFQVTSYRQNLE</sequence>
<evidence type="ECO:0000313" key="2">
    <source>
        <dbReference type="Proteomes" id="UP000316621"/>
    </source>
</evidence>
<organism evidence="1 2">
    <name type="scientific">Papaver somniferum</name>
    <name type="common">Opium poppy</name>
    <dbReference type="NCBI Taxonomy" id="3469"/>
    <lineage>
        <taxon>Eukaryota</taxon>
        <taxon>Viridiplantae</taxon>
        <taxon>Streptophyta</taxon>
        <taxon>Embryophyta</taxon>
        <taxon>Tracheophyta</taxon>
        <taxon>Spermatophyta</taxon>
        <taxon>Magnoliopsida</taxon>
        <taxon>Ranunculales</taxon>
        <taxon>Papaveraceae</taxon>
        <taxon>Papaveroideae</taxon>
        <taxon>Papaver</taxon>
    </lineage>
</organism>
<reference evidence="1 2" key="1">
    <citation type="journal article" date="2018" name="Science">
        <title>The opium poppy genome and morphinan production.</title>
        <authorList>
            <person name="Guo L."/>
            <person name="Winzer T."/>
            <person name="Yang X."/>
            <person name="Li Y."/>
            <person name="Ning Z."/>
            <person name="He Z."/>
            <person name="Teodor R."/>
            <person name="Lu Y."/>
            <person name="Bowser T.A."/>
            <person name="Graham I.A."/>
            <person name="Ye K."/>
        </authorList>
    </citation>
    <scope>NUCLEOTIDE SEQUENCE [LARGE SCALE GENOMIC DNA]</scope>
    <source>
        <strain evidence="2">cv. HN1</strain>
        <tissue evidence="1">Leaves</tissue>
    </source>
</reference>
<keyword evidence="2" id="KW-1185">Reference proteome</keyword>
<protein>
    <submittedName>
        <fullName evidence="1">Uncharacterized protein</fullName>
    </submittedName>
</protein>
<gene>
    <name evidence="1" type="ORF">C5167_011332</name>
</gene>
<accession>A0A4Y7K2Q1</accession>
<dbReference type="Gramene" id="RZC67643">
    <property type="protein sequence ID" value="RZC67643"/>
    <property type="gene ID" value="C5167_011332"/>
</dbReference>